<organism evidence="1 2">
    <name type="scientific">Salix viminalis</name>
    <name type="common">Common osier</name>
    <name type="synonym">Basket willow</name>
    <dbReference type="NCBI Taxonomy" id="40686"/>
    <lineage>
        <taxon>Eukaryota</taxon>
        <taxon>Viridiplantae</taxon>
        <taxon>Streptophyta</taxon>
        <taxon>Embryophyta</taxon>
        <taxon>Tracheophyta</taxon>
        <taxon>Spermatophyta</taxon>
        <taxon>Magnoliopsida</taxon>
        <taxon>eudicotyledons</taxon>
        <taxon>Gunneridae</taxon>
        <taxon>Pentapetalae</taxon>
        <taxon>rosids</taxon>
        <taxon>fabids</taxon>
        <taxon>Malpighiales</taxon>
        <taxon>Salicaceae</taxon>
        <taxon>Saliceae</taxon>
        <taxon>Salix</taxon>
    </lineage>
</organism>
<keyword evidence="2" id="KW-1185">Reference proteome</keyword>
<proteinExistence type="predicted"/>
<reference evidence="1" key="2">
    <citation type="journal article" date="2023" name="Int. J. Mol. Sci.">
        <title>De Novo Assembly and Annotation of 11 Diverse Shrub Willow (Salix) Genomes Reveals Novel Gene Organization in Sex-Linked Regions.</title>
        <authorList>
            <person name="Hyden B."/>
            <person name="Feng K."/>
            <person name="Yates T.B."/>
            <person name="Jawdy S."/>
            <person name="Cereghino C."/>
            <person name="Smart L.B."/>
            <person name="Muchero W."/>
        </authorList>
    </citation>
    <scope>NUCLEOTIDE SEQUENCE [LARGE SCALE GENOMIC DNA]</scope>
    <source>
        <tissue evidence="1">Shoot tip</tissue>
    </source>
</reference>
<protein>
    <submittedName>
        <fullName evidence="1">Uncharacterized protein</fullName>
    </submittedName>
</protein>
<reference evidence="1" key="1">
    <citation type="submission" date="2022-11" db="EMBL/GenBank/DDBJ databases">
        <authorList>
            <person name="Hyden B.L."/>
            <person name="Feng K."/>
            <person name="Yates T."/>
            <person name="Jawdy S."/>
            <person name="Smart L.B."/>
            <person name="Muchero W."/>
        </authorList>
    </citation>
    <scope>NUCLEOTIDE SEQUENCE</scope>
    <source>
        <tissue evidence="1">Shoot tip</tissue>
    </source>
</reference>
<gene>
    <name evidence="1" type="ORF">OIU85_003040</name>
</gene>
<evidence type="ECO:0000313" key="1">
    <source>
        <dbReference type="EMBL" id="KAJ6696647.1"/>
    </source>
</evidence>
<dbReference type="AlphaFoldDB" id="A0A9Q0T0M1"/>
<accession>A0A9Q0T0M1</accession>
<evidence type="ECO:0000313" key="2">
    <source>
        <dbReference type="Proteomes" id="UP001151529"/>
    </source>
</evidence>
<name>A0A9Q0T0M1_SALVM</name>
<dbReference type="Proteomes" id="UP001151529">
    <property type="component" value="Chromosome 19"/>
</dbReference>
<dbReference type="EMBL" id="JAPFFL010000010">
    <property type="protein sequence ID" value="KAJ6696647.1"/>
    <property type="molecule type" value="Genomic_DNA"/>
</dbReference>
<sequence>MDNHFYLSITKQLFFCHVRNCEKKQFVSCDTCNGSTIIIVIILPALSLFLSRCLDECCPSSPTLEEKQVDRRCLQYLRLNLVFFIQQTVCLLPKQVPTPASSSLNMIRGMEKKPLMSSRGSLIDIKIQSHPPSHNCTKIIPVAFACANHQPQLIPG</sequence>
<comment type="caution">
    <text evidence="1">The sequence shown here is derived from an EMBL/GenBank/DDBJ whole genome shotgun (WGS) entry which is preliminary data.</text>
</comment>